<gene>
    <name evidence="2" type="ORF">MBBTH_11000</name>
</gene>
<sequence length="304" mass="33288">MAKFCPNCGIGVDEDSEFCTECGTNLKTAVKPKSTDGRIKISNFIGENDNIKVLDEQGPFKIIEYEKDLSVTPQEAIYKYFSSKMNVRPRQLVVDLSKTQGIYLQAGAMQWMSGSNKLSSGIKGIGDLGKKFLKSTVTGETTVKPEYSGDGYLVTEQTYKHLILLDLKDWNHNLMIDDGLFLAAEKSVNLSVKKRTNLSSALAAAEGLFNTVLHGNGHVCLESRIPLKELIIIELENDTVSIDGPMAIAWTSDLELTVERSAKTFVGSAVSGEGFVNVYRGTGKILMAPLTGHLKLRDLPTSDK</sequence>
<evidence type="ECO:0000259" key="1">
    <source>
        <dbReference type="Pfam" id="PF13240"/>
    </source>
</evidence>
<dbReference type="Gene3D" id="3.60.160.10">
    <property type="entry name" value="Mitochondrial biogenesis AIM24"/>
    <property type="match status" value="1"/>
</dbReference>
<dbReference type="Pfam" id="PF01987">
    <property type="entry name" value="AIM24"/>
    <property type="match status" value="1"/>
</dbReference>
<name>A0A315XMR8_9EURY</name>
<dbReference type="Pfam" id="PF13240">
    <property type="entry name" value="Zn_Ribbon_1"/>
    <property type="match status" value="1"/>
</dbReference>
<accession>A0A315XMR8</accession>
<dbReference type="InterPro" id="IPR036983">
    <property type="entry name" value="AIM24_sf"/>
</dbReference>
<comment type="caution">
    <text evidence="2">The sequence shown here is derived from an EMBL/GenBank/DDBJ whole genome shotgun (WGS) entry which is preliminary data.</text>
</comment>
<evidence type="ECO:0000313" key="3">
    <source>
        <dbReference type="Proteomes" id="UP000251717"/>
    </source>
</evidence>
<keyword evidence="3" id="KW-1185">Reference proteome</keyword>
<dbReference type="PANTHER" id="PTHR38074">
    <property type="entry name" value="ALTERED INHERITANCE OF MITOCHONDRIA PROTEIN 24, MITOCHONDRIAL"/>
    <property type="match status" value="1"/>
</dbReference>
<reference evidence="2 3" key="1">
    <citation type="submission" date="2017-03" db="EMBL/GenBank/DDBJ databases">
        <title>Genome sequence of Methanobrevibacter thaueri.</title>
        <authorList>
            <person name="Poehlein A."/>
            <person name="Seedorf H."/>
            <person name="Daniel R."/>
        </authorList>
    </citation>
    <scope>NUCLEOTIDE SEQUENCE [LARGE SCALE GENOMIC DNA]</scope>
    <source>
        <strain evidence="2 3">DSM 11995</strain>
    </source>
</reference>
<dbReference type="Proteomes" id="UP000251717">
    <property type="component" value="Unassembled WGS sequence"/>
</dbReference>
<proteinExistence type="predicted"/>
<dbReference type="SUPFAM" id="SSF51219">
    <property type="entry name" value="TRAP-like"/>
    <property type="match status" value="1"/>
</dbReference>
<dbReference type="EMBL" id="MZGS01000021">
    <property type="protein sequence ID" value="PWB87303.1"/>
    <property type="molecule type" value="Genomic_DNA"/>
</dbReference>
<feature type="domain" description="Zinc-ribbon" evidence="1">
    <location>
        <begin position="4"/>
        <end position="26"/>
    </location>
</feature>
<dbReference type="PANTHER" id="PTHR38074:SF1">
    <property type="entry name" value="ALTERED INHERITANCE OF MITOCHONDRIA PROTEIN 24, MITOCHONDRIAL"/>
    <property type="match status" value="1"/>
</dbReference>
<protein>
    <recommendedName>
        <fullName evidence="1">Zinc-ribbon domain-containing protein</fullName>
    </recommendedName>
</protein>
<dbReference type="InterPro" id="IPR002838">
    <property type="entry name" value="AIM24"/>
</dbReference>
<dbReference type="AlphaFoldDB" id="A0A315XMR8"/>
<dbReference type="RefSeq" id="WP_116592068.1">
    <property type="nucleotide sequence ID" value="NZ_MZGS01000021.1"/>
</dbReference>
<dbReference type="InterPro" id="IPR016031">
    <property type="entry name" value="Trp_RNA-bd_attenuator-like_dom"/>
</dbReference>
<organism evidence="2 3">
    <name type="scientific">Methanobrevibacter thaueri</name>
    <dbReference type="NCBI Taxonomy" id="190975"/>
    <lineage>
        <taxon>Archaea</taxon>
        <taxon>Methanobacteriati</taxon>
        <taxon>Methanobacteriota</taxon>
        <taxon>Methanomada group</taxon>
        <taxon>Methanobacteria</taxon>
        <taxon>Methanobacteriales</taxon>
        <taxon>Methanobacteriaceae</taxon>
        <taxon>Methanobrevibacter</taxon>
    </lineage>
</organism>
<dbReference type="InterPro" id="IPR026870">
    <property type="entry name" value="Zinc_ribbon_dom"/>
</dbReference>
<evidence type="ECO:0000313" key="2">
    <source>
        <dbReference type="EMBL" id="PWB87303.1"/>
    </source>
</evidence>
<dbReference type="OrthoDB" id="298062at2157"/>